<comment type="caution">
    <text evidence="1">The sequence shown here is derived from an EMBL/GenBank/DDBJ whole genome shotgun (WGS) entry which is preliminary data.</text>
</comment>
<dbReference type="OrthoDB" id="25755at2157"/>
<dbReference type="InterPro" id="IPR023393">
    <property type="entry name" value="START-like_dom_sf"/>
</dbReference>
<proteinExistence type="predicted"/>
<dbReference type="AlphaFoldDB" id="A0A554NA53"/>
<dbReference type="CDD" id="cd07812">
    <property type="entry name" value="SRPBCC"/>
    <property type="match status" value="1"/>
</dbReference>
<dbReference type="InterPro" id="IPR019587">
    <property type="entry name" value="Polyketide_cyclase/dehydratase"/>
</dbReference>
<gene>
    <name evidence="1" type="ORF">DP107_08520</name>
</gene>
<reference evidence="1 2" key="1">
    <citation type="submission" date="2018-06" db="EMBL/GenBank/DDBJ databases">
        <title>Natronomonas sp. F16-60 a new haloarchaeon isolated from a solar saltern of Isla Cristina, Huelva, Spain.</title>
        <authorList>
            <person name="Duran-Viseras A."/>
            <person name="Sanchez-Porro C."/>
            <person name="Ventosa A."/>
        </authorList>
    </citation>
    <scope>NUCLEOTIDE SEQUENCE [LARGE SCALE GENOMIC DNA]</scope>
    <source>
        <strain evidence="1 2">F16-60</strain>
    </source>
</reference>
<keyword evidence="2" id="KW-1185">Reference proteome</keyword>
<dbReference type="Gene3D" id="3.30.530.20">
    <property type="match status" value="1"/>
</dbReference>
<sequence>MTVRVERTFELAAPPADVWAFIADPRKRAEPISVVREFEVTGEHTAVWHVALPIPYTDRTIAVETEDTRVEEPTYVEFVGRSKAMNVQGEHTLEPDGDGTRLVNRFVVDGRVPGVERYFKGKLDDELGNLERAIRTDLGLDAEA</sequence>
<evidence type="ECO:0000313" key="2">
    <source>
        <dbReference type="Proteomes" id="UP000319894"/>
    </source>
</evidence>
<dbReference type="RefSeq" id="WP_144261731.1">
    <property type="nucleotide sequence ID" value="NZ_QMDX01000004.1"/>
</dbReference>
<dbReference type="Pfam" id="PF10604">
    <property type="entry name" value="Polyketide_cyc2"/>
    <property type="match status" value="1"/>
</dbReference>
<dbReference type="Proteomes" id="UP000319894">
    <property type="component" value="Unassembled WGS sequence"/>
</dbReference>
<accession>A0A554NA53</accession>
<evidence type="ECO:0000313" key="1">
    <source>
        <dbReference type="EMBL" id="TSD14284.1"/>
    </source>
</evidence>
<dbReference type="InParanoid" id="A0A554NA53"/>
<name>A0A554NA53_9EURY</name>
<dbReference type="SUPFAM" id="SSF55961">
    <property type="entry name" value="Bet v1-like"/>
    <property type="match status" value="1"/>
</dbReference>
<protein>
    <submittedName>
        <fullName evidence="1">Polyketide cyclase</fullName>
    </submittedName>
</protein>
<dbReference type="EMBL" id="QMDX01000004">
    <property type="protein sequence ID" value="TSD14284.1"/>
    <property type="molecule type" value="Genomic_DNA"/>
</dbReference>
<organism evidence="1 2">
    <name type="scientific">Haloglomus irregulare</name>
    <dbReference type="NCBI Taxonomy" id="2234134"/>
    <lineage>
        <taxon>Archaea</taxon>
        <taxon>Methanobacteriati</taxon>
        <taxon>Methanobacteriota</taxon>
        <taxon>Stenosarchaea group</taxon>
        <taxon>Halobacteria</taxon>
        <taxon>Halobacteriales</taxon>
        <taxon>Natronomonadaceae</taxon>
        <taxon>Haloglomus</taxon>
    </lineage>
</organism>